<comment type="caution">
    <text evidence="5">The sequence shown here is derived from an EMBL/GenBank/DDBJ whole genome shotgun (WGS) entry which is preliminary data.</text>
</comment>
<dbReference type="PANTHER" id="PTHR30154:SF34">
    <property type="entry name" value="TRANSCRIPTIONAL REGULATOR AZLB"/>
    <property type="match status" value="1"/>
</dbReference>
<dbReference type="InterPro" id="IPR019885">
    <property type="entry name" value="Tscrpt_reg_HTH_AsnC-type_CS"/>
</dbReference>
<sequence length="161" mass="18375">MGKRGQGLDQIDRKILNALQRDCQMPNIDLAELVGTSAPSCTRRVRRLRAEGYIEREIALVNPERAGDTLVAISEVRLNNHNRQARDQAIRVIQNIPEVMICYNVTGDHDLMFISALTDMTDFEAKITEPLTSLPEIRSINSYFAIKRIKFEPFLNFDEGR</sequence>
<protein>
    <submittedName>
        <fullName evidence="5">Lrp/AsnC family transcriptional regulator</fullName>
    </submittedName>
</protein>
<dbReference type="SUPFAM" id="SSF54909">
    <property type="entry name" value="Dimeric alpha+beta barrel"/>
    <property type="match status" value="1"/>
</dbReference>
<dbReference type="SUPFAM" id="SSF46785">
    <property type="entry name" value="Winged helix' DNA-binding domain"/>
    <property type="match status" value="1"/>
</dbReference>
<evidence type="ECO:0000313" key="5">
    <source>
        <dbReference type="EMBL" id="MCZ4279205.1"/>
    </source>
</evidence>
<proteinExistence type="predicted"/>
<keyword evidence="1" id="KW-0805">Transcription regulation</keyword>
<dbReference type="PROSITE" id="PS00519">
    <property type="entry name" value="HTH_ASNC_1"/>
    <property type="match status" value="1"/>
</dbReference>
<dbReference type="PANTHER" id="PTHR30154">
    <property type="entry name" value="LEUCINE-RESPONSIVE REGULATORY PROTEIN"/>
    <property type="match status" value="1"/>
</dbReference>
<dbReference type="InterPro" id="IPR036388">
    <property type="entry name" value="WH-like_DNA-bd_sf"/>
</dbReference>
<accession>A0ABT4LDN0</accession>
<evidence type="ECO:0000256" key="3">
    <source>
        <dbReference type="ARBA" id="ARBA00023163"/>
    </source>
</evidence>
<dbReference type="RefSeq" id="WP_269421420.1">
    <property type="nucleotide sequence ID" value="NZ_JAPWGY010000001.1"/>
</dbReference>
<dbReference type="SMART" id="SM00344">
    <property type="entry name" value="HTH_ASNC"/>
    <property type="match status" value="1"/>
</dbReference>
<dbReference type="InterPro" id="IPR019887">
    <property type="entry name" value="Tscrpt_reg_AsnC/Lrp_C"/>
</dbReference>
<dbReference type="Gene3D" id="3.30.70.920">
    <property type="match status" value="1"/>
</dbReference>
<dbReference type="InterPro" id="IPR036390">
    <property type="entry name" value="WH_DNA-bd_sf"/>
</dbReference>
<evidence type="ECO:0000259" key="4">
    <source>
        <dbReference type="PROSITE" id="PS50956"/>
    </source>
</evidence>
<dbReference type="EMBL" id="JAPWGY010000001">
    <property type="protein sequence ID" value="MCZ4279205.1"/>
    <property type="molecule type" value="Genomic_DNA"/>
</dbReference>
<evidence type="ECO:0000256" key="2">
    <source>
        <dbReference type="ARBA" id="ARBA00023125"/>
    </source>
</evidence>
<keyword evidence="3" id="KW-0804">Transcription</keyword>
<evidence type="ECO:0000313" key="6">
    <source>
        <dbReference type="Proteomes" id="UP001069802"/>
    </source>
</evidence>
<reference evidence="5" key="1">
    <citation type="submission" date="2022-12" db="EMBL/GenBank/DDBJ databases">
        <title>Bacterial isolates from different developmental stages of Nematostella vectensis.</title>
        <authorList>
            <person name="Fraune S."/>
        </authorList>
    </citation>
    <scope>NUCLEOTIDE SEQUENCE</scope>
    <source>
        <strain evidence="5">G21630-S1</strain>
    </source>
</reference>
<dbReference type="InterPro" id="IPR011991">
    <property type="entry name" value="ArsR-like_HTH"/>
</dbReference>
<dbReference type="InterPro" id="IPR011008">
    <property type="entry name" value="Dimeric_a/b-barrel"/>
</dbReference>
<name>A0ABT4LDN0_9PROT</name>
<dbReference type="PROSITE" id="PS50956">
    <property type="entry name" value="HTH_ASNC_2"/>
    <property type="match status" value="1"/>
</dbReference>
<evidence type="ECO:0000256" key="1">
    <source>
        <dbReference type="ARBA" id="ARBA00023015"/>
    </source>
</evidence>
<dbReference type="CDD" id="cd00090">
    <property type="entry name" value="HTH_ARSR"/>
    <property type="match status" value="1"/>
</dbReference>
<dbReference type="InterPro" id="IPR019888">
    <property type="entry name" value="Tscrpt_reg_AsnC-like"/>
</dbReference>
<keyword evidence="2" id="KW-0238">DNA-binding</keyword>
<dbReference type="PRINTS" id="PR00033">
    <property type="entry name" value="HTHASNC"/>
</dbReference>
<feature type="domain" description="HTH asnC-type" evidence="4">
    <location>
        <begin position="8"/>
        <end position="69"/>
    </location>
</feature>
<keyword evidence="6" id="KW-1185">Reference proteome</keyword>
<dbReference type="InterPro" id="IPR000485">
    <property type="entry name" value="AsnC-type_HTH_dom"/>
</dbReference>
<dbReference type="Pfam" id="PF13412">
    <property type="entry name" value="HTH_24"/>
    <property type="match status" value="1"/>
</dbReference>
<dbReference type="Gene3D" id="1.10.10.10">
    <property type="entry name" value="Winged helix-like DNA-binding domain superfamily/Winged helix DNA-binding domain"/>
    <property type="match status" value="1"/>
</dbReference>
<organism evidence="5 6">
    <name type="scientific">Kiloniella laminariae</name>
    <dbReference type="NCBI Taxonomy" id="454162"/>
    <lineage>
        <taxon>Bacteria</taxon>
        <taxon>Pseudomonadati</taxon>
        <taxon>Pseudomonadota</taxon>
        <taxon>Alphaproteobacteria</taxon>
        <taxon>Rhodospirillales</taxon>
        <taxon>Kiloniellaceae</taxon>
        <taxon>Kiloniella</taxon>
    </lineage>
</organism>
<dbReference type="Proteomes" id="UP001069802">
    <property type="component" value="Unassembled WGS sequence"/>
</dbReference>
<dbReference type="Pfam" id="PF01037">
    <property type="entry name" value="AsnC_trans_reg"/>
    <property type="match status" value="1"/>
</dbReference>
<gene>
    <name evidence="5" type="ORF">O4H49_00355</name>
</gene>